<evidence type="ECO:0000313" key="8">
    <source>
        <dbReference type="Proteomes" id="UP000694395"/>
    </source>
</evidence>
<comment type="similarity">
    <text evidence="2">Belongs to the TMEM39 family.</text>
</comment>
<name>A0A8L0DJN7_ONCMY</name>
<proteinExistence type="inferred from homology"/>
<dbReference type="InterPro" id="IPR019397">
    <property type="entry name" value="Uncharacterised_TMEM39"/>
</dbReference>
<feature type="transmembrane region" description="Helical" evidence="6">
    <location>
        <begin position="59"/>
        <end position="76"/>
    </location>
</feature>
<reference evidence="7" key="1">
    <citation type="submission" date="2020-07" db="EMBL/GenBank/DDBJ databases">
        <title>A long reads based de novo assembly of the rainbow trout Arlee double haploid line genome.</title>
        <authorList>
            <person name="Gao G."/>
            <person name="Palti Y."/>
        </authorList>
    </citation>
    <scope>NUCLEOTIDE SEQUENCE [LARGE SCALE GENOMIC DNA]</scope>
</reference>
<keyword evidence="3 6" id="KW-0812">Transmembrane</keyword>
<dbReference type="AlphaFoldDB" id="A0A8L0DJN7"/>
<organism evidence="7 8">
    <name type="scientific">Oncorhynchus mykiss</name>
    <name type="common">Rainbow trout</name>
    <name type="synonym">Salmo gairdneri</name>
    <dbReference type="NCBI Taxonomy" id="8022"/>
    <lineage>
        <taxon>Eukaryota</taxon>
        <taxon>Metazoa</taxon>
        <taxon>Chordata</taxon>
        <taxon>Craniata</taxon>
        <taxon>Vertebrata</taxon>
        <taxon>Euteleostomi</taxon>
        <taxon>Actinopterygii</taxon>
        <taxon>Neopterygii</taxon>
        <taxon>Teleostei</taxon>
        <taxon>Protacanthopterygii</taxon>
        <taxon>Salmoniformes</taxon>
        <taxon>Salmonidae</taxon>
        <taxon>Salmoninae</taxon>
        <taxon>Oncorhynchus</taxon>
    </lineage>
</organism>
<keyword evidence="4 6" id="KW-1133">Transmembrane helix</keyword>
<dbReference type="GO" id="GO:1902902">
    <property type="term" value="P:negative regulation of autophagosome assembly"/>
    <property type="evidence" value="ECO:0007669"/>
    <property type="project" value="TreeGrafter"/>
</dbReference>
<dbReference type="GO" id="GO:1901097">
    <property type="term" value="P:negative regulation of autophagosome maturation"/>
    <property type="evidence" value="ECO:0007669"/>
    <property type="project" value="TreeGrafter"/>
</dbReference>
<evidence type="ECO:0000256" key="1">
    <source>
        <dbReference type="ARBA" id="ARBA00004141"/>
    </source>
</evidence>
<keyword evidence="5 6" id="KW-0472">Membrane</keyword>
<evidence type="ECO:0000256" key="4">
    <source>
        <dbReference type="ARBA" id="ARBA00022989"/>
    </source>
</evidence>
<dbReference type="Ensembl" id="ENSOMYT00000156229.1">
    <property type="protein sequence ID" value="ENSOMYP00000123687.1"/>
    <property type="gene ID" value="ENSOMYG00000063452.1"/>
</dbReference>
<protein>
    <submittedName>
        <fullName evidence="7">Uncharacterized protein</fullName>
    </submittedName>
</protein>
<evidence type="ECO:0000256" key="6">
    <source>
        <dbReference type="SAM" id="Phobius"/>
    </source>
</evidence>
<dbReference type="GO" id="GO:0005789">
    <property type="term" value="C:endoplasmic reticulum membrane"/>
    <property type="evidence" value="ECO:0007669"/>
    <property type="project" value="TreeGrafter"/>
</dbReference>
<dbReference type="PANTHER" id="PTHR12995:SF3">
    <property type="entry name" value="TRANSMEMBRANE PROTEIN 39A"/>
    <property type="match status" value="1"/>
</dbReference>
<reference evidence="7" key="2">
    <citation type="submission" date="2025-08" db="UniProtKB">
        <authorList>
            <consortium name="Ensembl"/>
        </authorList>
    </citation>
    <scope>IDENTIFICATION</scope>
</reference>
<dbReference type="PANTHER" id="PTHR12995">
    <property type="entry name" value="FI21814P1"/>
    <property type="match status" value="1"/>
</dbReference>
<dbReference type="GeneTree" id="ENSGT00990000214320"/>
<dbReference type="Proteomes" id="UP000694395">
    <property type="component" value="Chromosome 12"/>
</dbReference>
<evidence type="ECO:0000313" key="7">
    <source>
        <dbReference type="Ensembl" id="ENSOMYP00000123687.1"/>
    </source>
</evidence>
<reference evidence="7" key="3">
    <citation type="submission" date="2025-09" db="UniProtKB">
        <authorList>
            <consortium name="Ensembl"/>
        </authorList>
    </citation>
    <scope>IDENTIFICATION</scope>
</reference>
<keyword evidence="8" id="KW-1185">Reference proteome</keyword>
<sequence>MRSALPSLQTLVGGSLSNADVLPCRSSNCVGLSSLPLLALIMPEPVRHSWIPDLPLDSSLLFEFLLFLYLLVVLFIQSTNI</sequence>
<accession>A0A8L0DJN7</accession>
<evidence type="ECO:0000256" key="5">
    <source>
        <dbReference type="ARBA" id="ARBA00023136"/>
    </source>
</evidence>
<comment type="subcellular location">
    <subcellularLocation>
        <location evidence="1">Membrane</location>
        <topology evidence="1">Multi-pass membrane protein</topology>
    </subcellularLocation>
</comment>
<evidence type="ECO:0000256" key="2">
    <source>
        <dbReference type="ARBA" id="ARBA00010737"/>
    </source>
</evidence>
<dbReference type="Pfam" id="PF10271">
    <property type="entry name" value="Tmp39"/>
    <property type="match status" value="1"/>
</dbReference>
<evidence type="ECO:0000256" key="3">
    <source>
        <dbReference type="ARBA" id="ARBA00022692"/>
    </source>
</evidence>